<dbReference type="EMBL" id="DS667052">
    <property type="protein sequence ID" value="EEC03361.1"/>
    <property type="molecule type" value="Genomic_DNA"/>
</dbReference>
<keyword evidence="1" id="KW-0472">Membrane</keyword>
<dbReference type="VEuPathDB" id="VectorBase:ISCP_022292"/>
<accession>B7P9T9</accession>
<dbReference type="InParanoid" id="B7P9T9"/>
<evidence type="ECO:0000313" key="2">
    <source>
        <dbReference type="EMBL" id="EEC03361.1"/>
    </source>
</evidence>
<name>B7P9T9_IXOSC</name>
<evidence type="ECO:0000313" key="3">
    <source>
        <dbReference type="EnsemblMetazoa" id="ISCW002054-PA"/>
    </source>
</evidence>
<reference evidence="3" key="2">
    <citation type="submission" date="2020-05" db="UniProtKB">
        <authorList>
            <consortium name="EnsemblMetazoa"/>
        </authorList>
    </citation>
    <scope>IDENTIFICATION</scope>
    <source>
        <strain evidence="3">wikel</strain>
    </source>
</reference>
<dbReference type="KEGG" id="isc:8026713"/>
<dbReference type="Proteomes" id="UP000001555">
    <property type="component" value="Unassembled WGS sequence"/>
</dbReference>
<organism>
    <name type="scientific">Ixodes scapularis</name>
    <name type="common">Black-legged tick</name>
    <name type="synonym">Deer tick</name>
    <dbReference type="NCBI Taxonomy" id="6945"/>
    <lineage>
        <taxon>Eukaryota</taxon>
        <taxon>Metazoa</taxon>
        <taxon>Ecdysozoa</taxon>
        <taxon>Arthropoda</taxon>
        <taxon>Chelicerata</taxon>
        <taxon>Arachnida</taxon>
        <taxon>Acari</taxon>
        <taxon>Parasitiformes</taxon>
        <taxon>Ixodida</taxon>
        <taxon>Ixodoidea</taxon>
        <taxon>Ixodidae</taxon>
        <taxon>Ixodinae</taxon>
        <taxon>Ixodes</taxon>
    </lineage>
</organism>
<dbReference type="EnsemblMetazoa" id="ISCW002054-RA">
    <property type="protein sequence ID" value="ISCW002054-PA"/>
    <property type="gene ID" value="ISCW002054"/>
</dbReference>
<dbReference type="VEuPathDB" id="VectorBase:ISCW002054"/>
<dbReference type="EMBL" id="ABJB010713958">
    <property type="status" value="NOT_ANNOTATED_CDS"/>
    <property type="molecule type" value="Genomic_DNA"/>
</dbReference>
<dbReference type="OrthoDB" id="6476387at2759"/>
<evidence type="ECO:0000313" key="4">
    <source>
        <dbReference type="Proteomes" id="UP000001555"/>
    </source>
</evidence>
<proteinExistence type="predicted"/>
<dbReference type="AlphaFoldDB" id="B7P9T9"/>
<evidence type="ECO:0000256" key="1">
    <source>
        <dbReference type="SAM" id="Phobius"/>
    </source>
</evidence>
<dbReference type="PaxDb" id="6945-B7P9T9"/>
<keyword evidence="1" id="KW-1133">Transmembrane helix</keyword>
<reference evidence="2 4" key="1">
    <citation type="submission" date="2008-03" db="EMBL/GenBank/DDBJ databases">
        <title>Annotation of Ixodes scapularis.</title>
        <authorList>
            <consortium name="Ixodes scapularis Genome Project Consortium"/>
            <person name="Caler E."/>
            <person name="Hannick L.I."/>
            <person name="Bidwell S."/>
            <person name="Joardar V."/>
            <person name="Thiagarajan M."/>
            <person name="Amedeo P."/>
            <person name="Galinsky K.J."/>
            <person name="Schobel S."/>
            <person name="Inman J."/>
            <person name="Hostetler J."/>
            <person name="Miller J."/>
            <person name="Hammond M."/>
            <person name="Megy K."/>
            <person name="Lawson D."/>
            <person name="Kodira C."/>
            <person name="Sutton G."/>
            <person name="Meyer J."/>
            <person name="Hill C.A."/>
            <person name="Birren B."/>
            <person name="Nene V."/>
            <person name="Collins F."/>
            <person name="Alarcon-Chaidez F."/>
            <person name="Wikel S."/>
            <person name="Strausberg R."/>
        </authorList>
    </citation>
    <scope>NUCLEOTIDE SEQUENCE [LARGE SCALE GENOMIC DNA]</scope>
    <source>
        <strain evidence="4">Wikel</strain>
        <strain evidence="2">Wikel colony</strain>
    </source>
</reference>
<feature type="transmembrane region" description="Helical" evidence="1">
    <location>
        <begin position="41"/>
        <end position="61"/>
    </location>
</feature>
<dbReference type="HOGENOM" id="CLU_1556980_0_0_1"/>
<gene>
    <name evidence="3" type="primary">8026713</name>
    <name evidence="2" type="ORF">IscW_ISCW002054</name>
</gene>
<keyword evidence="1" id="KW-0812">Transmembrane</keyword>
<sequence length="172" mass="18611">MGLLKHLGPNISQGTMLEAYPPKMSGPCEAPAVWKPLSVTVAGLLLGLVGTLTFVVGFAWLNNRTVYASGLALFFASVAMVTISMAVYKTQLEMHRHRTQHQYYVTDYGKLDEYDESGDVGADVIRKSGRPGPSAAPPYTIVVLESAAGWRGTTAQPQVLFPQHDGRSPAYI</sequence>
<keyword evidence="4" id="KW-1185">Reference proteome</keyword>
<protein>
    <submittedName>
        <fullName evidence="2 3">Uncharacterized protein</fullName>
    </submittedName>
</protein>
<dbReference type="VEuPathDB" id="VectorBase:ISCI002054"/>
<feature type="transmembrane region" description="Helical" evidence="1">
    <location>
        <begin position="67"/>
        <end position="88"/>
    </location>
</feature>